<evidence type="ECO:0000256" key="2">
    <source>
        <dbReference type="SAM" id="MobiDB-lite"/>
    </source>
</evidence>
<organism evidence="4 5">
    <name type="scientific">Rhynchosporium agropyri</name>
    <dbReference type="NCBI Taxonomy" id="914238"/>
    <lineage>
        <taxon>Eukaryota</taxon>
        <taxon>Fungi</taxon>
        <taxon>Dikarya</taxon>
        <taxon>Ascomycota</taxon>
        <taxon>Pezizomycotina</taxon>
        <taxon>Leotiomycetes</taxon>
        <taxon>Helotiales</taxon>
        <taxon>Ploettnerulaceae</taxon>
        <taxon>Rhynchosporium</taxon>
    </lineage>
</organism>
<dbReference type="EMBL" id="FJUX01000034">
    <property type="protein sequence ID" value="CZS97962.1"/>
    <property type="molecule type" value="Genomic_DNA"/>
</dbReference>
<dbReference type="AlphaFoldDB" id="A0A1E1KIZ2"/>
<dbReference type="GO" id="GO:0016150">
    <property type="term" value="F:translation release factor activity, codon nonspecific"/>
    <property type="evidence" value="ECO:0007669"/>
    <property type="project" value="TreeGrafter"/>
</dbReference>
<dbReference type="Pfam" id="PF00472">
    <property type="entry name" value="RF-1"/>
    <property type="match status" value="1"/>
</dbReference>
<reference evidence="5" key="1">
    <citation type="submission" date="2016-03" db="EMBL/GenBank/DDBJ databases">
        <authorList>
            <person name="Guldener U."/>
        </authorList>
    </citation>
    <scope>NUCLEOTIDE SEQUENCE [LARGE SCALE GENOMIC DNA]</scope>
    <source>
        <strain evidence="5">04CH-RAC-A.6.1</strain>
    </source>
</reference>
<feature type="region of interest" description="Disordered" evidence="2">
    <location>
        <begin position="167"/>
        <end position="194"/>
    </location>
</feature>
<evidence type="ECO:0000313" key="5">
    <source>
        <dbReference type="Proteomes" id="UP000178912"/>
    </source>
</evidence>
<evidence type="ECO:0000313" key="4">
    <source>
        <dbReference type="EMBL" id="CZS97962.1"/>
    </source>
</evidence>
<dbReference type="GO" id="GO:0004045">
    <property type="term" value="F:peptidyl-tRNA hydrolase activity"/>
    <property type="evidence" value="ECO:0007669"/>
    <property type="project" value="TreeGrafter"/>
</dbReference>
<feature type="compositionally biased region" description="Basic residues" evidence="2">
    <location>
        <begin position="173"/>
        <end position="186"/>
    </location>
</feature>
<protein>
    <submittedName>
        <fullName evidence="4">Related to Similarity to human DS-1 protein</fullName>
    </submittedName>
</protein>
<comment type="similarity">
    <text evidence="1">Belongs to the prokaryotic/mitochondrial release factor family.</text>
</comment>
<dbReference type="PANTHER" id="PTHR11075:SF54">
    <property type="entry name" value="LARGE RIBOSOMAL SUBUNIT PROTEIN ML62"/>
    <property type="match status" value="1"/>
</dbReference>
<dbReference type="Proteomes" id="UP000178912">
    <property type="component" value="Unassembled WGS sequence"/>
</dbReference>
<feature type="domain" description="Prokaryotic-type class I peptide chain release factors" evidence="3">
    <location>
        <begin position="55"/>
        <end position="184"/>
    </location>
</feature>
<dbReference type="SUPFAM" id="SSF75620">
    <property type="entry name" value="Release factor"/>
    <property type="match status" value="1"/>
</dbReference>
<sequence length="194" mass="21789">MLAHRALQSLAPQLRGQFVFVQNHRVYSGSSGSESEEADLEAAREWYKGFKKSTIPAKLGQTTYARSSGPGGQKVNKTSSKAITVWPLYALRSHVPKVLHQGLLDSRYYVASSESISIQCDTARSQSDNKEETHTRLHDELAQIYKMRVPGVTSPEQKQKIEHLKKAENTMRLRAKKMHGDKKRSRSGGGNHRD</sequence>
<name>A0A1E1KIZ2_9HELO</name>
<dbReference type="PANTHER" id="PTHR11075">
    <property type="entry name" value="PEPTIDE CHAIN RELEASE FACTOR"/>
    <property type="match status" value="1"/>
</dbReference>
<dbReference type="GO" id="GO:0005762">
    <property type="term" value="C:mitochondrial large ribosomal subunit"/>
    <property type="evidence" value="ECO:0007669"/>
    <property type="project" value="TreeGrafter"/>
</dbReference>
<keyword evidence="5" id="KW-1185">Reference proteome</keyword>
<evidence type="ECO:0000256" key="1">
    <source>
        <dbReference type="ARBA" id="ARBA00010835"/>
    </source>
</evidence>
<dbReference type="OrthoDB" id="270639at2759"/>
<evidence type="ECO:0000259" key="3">
    <source>
        <dbReference type="Pfam" id="PF00472"/>
    </source>
</evidence>
<dbReference type="InterPro" id="IPR000352">
    <property type="entry name" value="Pep_chain_release_fac_I"/>
</dbReference>
<dbReference type="InterPro" id="IPR052104">
    <property type="entry name" value="Mito_Release_Factor_mL62"/>
</dbReference>
<dbReference type="Gene3D" id="3.30.160.20">
    <property type="match status" value="1"/>
</dbReference>
<accession>A0A1E1KIZ2</accession>
<dbReference type="InterPro" id="IPR045853">
    <property type="entry name" value="Pep_chain_release_fac_I_sf"/>
</dbReference>
<dbReference type="GO" id="GO:0070126">
    <property type="term" value="P:mitochondrial translational termination"/>
    <property type="evidence" value="ECO:0007669"/>
    <property type="project" value="TreeGrafter"/>
</dbReference>
<proteinExistence type="inferred from homology"/>
<gene>
    <name evidence="4" type="ORF">RAG0_06846</name>
</gene>